<evidence type="ECO:0000256" key="3">
    <source>
        <dbReference type="ARBA" id="ARBA00022691"/>
    </source>
</evidence>
<sequence>MDWDARAAVFDDEPDHGLRDPRVRAAWAERLRDWLPGSPSDVLDLGCGTGSLSLLAAEQGHRVTGVDLSPAMVERARVKLAGLDAVCLVGDAADPPVGGQRFDAVLVRHVLWTLPDPARALRRWKELLRPEGRMVLVEGVRGTVTPIGIPSKRLTMLLRPLVSRLHLEHLSGDAGLWGRGVDDERYAVVASI</sequence>
<name>A0ABP3YXZ4_9ACTN</name>
<dbReference type="InterPro" id="IPR013216">
    <property type="entry name" value="Methyltransf_11"/>
</dbReference>
<evidence type="ECO:0000256" key="1">
    <source>
        <dbReference type="ARBA" id="ARBA00022603"/>
    </source>
</evidence>
<evidence type="ECO:0000313" key="6">
    <source>
        <dbReference type="Proteomes" id="UP001501005"/>
    </source>
</evidence>
<feature type="domain" description="Methyltransferase type 11" evidence="4">
    <location>
        <begin position="43"/>
        <end position="135"/>
    </location>
</feature>
<accession>A0ABP3YXZ4</accession>
<evidence type="ECO:0000256" key="2">
    <source>
        <dbReference type="ARBA" id="ARBA00022679"/>
    </source>
</evidence>
<dbReference type="Pfam" id="PF08241">
    <property type="entry name" value="Methyltransf_11"/>
    <property type="match status" value="1"/>
</dbReference>
<evidence type="ECO:0000259" key="4">
    <source>
        <dbReference type="Pfam" id="PF08241"/>
    </source>
</evidence>
<dbReference type="Gene3D" id="3.40.50.150">
    <property type="entry name" value="Vaccinia Virus protein VP39"/>
    <property type="match status" value="1"/>
</dbReference>
<proteinExistence type="predicted"/>
<organism evidence="5 6">
    <name type="scientific">Streptomyces thermoalcalitolerans</name>
    <dbReference type="NCBI Taxonomy" id="65605"/>
    <lineage>
        <taxon>Bacteria</taxon>
        <taxon>Bacillati</taxon>
        <taxon>Actinomycetota</taxon>
        <taxon>Actinomycetes</taxon>
        <taxon>Kitasatosporales</taxon>
        <taxon>Streptomycetaceae</taxon>
        <taxon>Streptomyces</taxon>
    </lineage>
</organism>
<comment type="caution">
    <text evidence="5">The sequence shown here is derived from an EMBL/GenBank/DDBJ whole genome shotgun (WGS) entry which is preliminary data.</text>
</comment>
<dbReference type="EMBL" id="BAAAHG010000012">
    <property type="protein sequence ID" value="GAA0910311.1"/>
    <property type="molecule type" value="Genomic_DNA"/>
</dbReference>
<dbReference type="InterPro" id="IPR029063">
    <property type="entry name" value="SAM-dependent_MTases_sf"/>
</dbReference>
<keyword evidence="6" id="KW-1185">Reference proteome</keyword>
<dbReference type="SUPFAM" id="SSF53335">
    <property type="entry name" value="S-adenosyl-L-methionine-dependent methyltransferases"/>
    <property type="match status" value="1"/>
</dbReference>
<dbReference type="GO" id="GO:0008168">
    <property type="term" value="F:methyltransferase activity"/>
    <property type="evidence" value="ECO:0007669"/>
    <property type="project" value="UniProtKB-KW"/>
</dbReference>
<dbReference type="CDD" id="cd02440">
    <property type="entry name" value="AdoMet_MTases"/>
    <property type="match status" value="1"/>
</dbReference>
<protein>
    <submittedName>
        <fullName evidence="5">Class I SAM-dependent methyltransferase</fullName>
    </submittedName>
</protein>
<keyword evidence="2" id="KW-0808">Transferase</keyword>
<dbReference type="PANTHER" id="PTHR43464:SF19">
    <property type="entry name" value="UBIQUINONE BIOSYNTHESIS O-METHYLTRANSFERASE, MITOCHONDRIAL"/>
    <property type="match status" value="1"/>
</dbReference>
<dbReference type="PANTHER" id="PTHR43464">
    <property type="entry name" value="METHYLTRANSFERASE"/>
    <property type="match status" value="1"/>
</dbReference>
<evidence type="ECO:0000313" key="5">
    <source>
        <dbReference type="EMBL" id="GAA0910311.1"/>
    </source>
</evidence>
<dbReference type="Proteomes" id="UP001501005">
    <property type="component" value="Unassembled WGS sequence"/>
</dbReference>
<gene>
    <name evidence="5" type="ORF">GCM10009549_19950</name>
</gene>
<keyword evidence="1 5" id="KW-0489">Methyltransferase</keyword>
<dbReference type="GO" id="GO:0032259">
    <property type="term" value="P:methylation"/>
    <property type="evidence" value="ECO:0007669"/>
    <property type="project" value="UniProtKB-KW"/>
</dbReference>
<keyword evidence="3" id="KW-0949">S-adenosyl-L-methionine</keyword>
<reference evidence="6" key="1">
    <citation type="journal article" date="2019" name="Int. J. Syst. Evol. Microbiol.">
        <title>The Global Catalogue of Microorganisms (GCM) 10K type strain sequencing project: providing services to taxonomists for standard genome sequencing and annotation.</title>
        <authorList>
            <consortium name="The Broad Institute Genomics Platform"/>
            <consortium name="The Broad Institute Genome Sequencing Center for Infectious Disease"/>
            <person name="Wu L."/>
            <person name="Ma J."/>
        </authorList>
    </citation>
    <scope>NUCLEOTIDE SEQUENCE [LARGE SCALE GENOMIC DNA]</scope>
    <source>
        <strain evidence="6">JCM 10673</strain>
    </source>
</reference>